<dbReference type="Proteomes" id="UP001144323">
    <property type="component" value="Unassembled WGS sequence"/>
</dbReference>
<proteinExistence type="predicted"/>
<reference evidence="1" key="1">
    <citation type="journal article" date="2023" name="Int. J. Syst. Evol. Microbiol.">
        <title>Methylocystis iwaonis sp. nov., a type II methane-oxidizing bacterium from surface soil of a rice paddy field in Japan, and emended description of the genus Methylocystis (ex Whittenbury et al. 1970) Bowman et al. 1993.</title>
        <authorList>
            <person name="Kaise H."/>
            <person name="Sawadogo J.B."/>
            <person name="Alam M.S."/>
            <person name="Ueno C."/>
            <person name="Dianou D."/>
            <person name="Shinjo R."/>
            <person name="Asakawa S."/>
        </authorList>
    </citation>
    <scope>NUCLEOTIDE SEQUENCE</scope>
    <source>
        <strain evidence="1">LMG27198</strain>
    </source>
</reference>
<dbReference type="AlphaFoldDB" id="A0A9W6LU32"/>
<dbReference type="Gene3D" id="3.40.30.10">
    <property type="entry name" value="Glutaredoxin"/>
    <property type="match status" value="1"/>
</dbReference>
<protein>
    <submittedName>
        <fullName evidence="1">Uncharacterized protein</fullName>
    </submittedName>
</protein>
<name>A0A9W6LU32_9HYPH</name>
<organism evidence="1 2">
    <name type="scientific">Methylocystis echinoides</name>
    <dbReference type="NCBI Taxonomy" id="29468"/>
    <lineage>
        <taxon>Bacteria</taxon>
        <taxon>Pseudomonadati</taxon>
        <taxon>Pseudomonadota</taxon>
        <taxon>Alphaproteobacteria</taxon>
        <taxon>Hyphomicrobiales</taxon>
        <taxon>Methylocystaceae</taxon>
        <taxon>Methylocystis</taxon>
    </lineage>
</organism>
<keyword evidence="2" id="KW-1185">Reference proteome</keyword>
<comment type="caution">
    <text evidence="1">The sequence shown here is derived from an EMBL/GenBank/DDBJ whole genome shotgun (WGS) entry which is preliminary data.</text>
</comment>
<accession>A0A9W6LU32</accession>
<dbReference type="InterPro" id="IPR036249">
    <property type="entry name" value="Thioredoxin-like_sf"/>
</dbReference>
<sequence length="128" mass="14241">MKAIKEKKSGLFSTIALRISVDISDVVGLVMAYELYYWPGIQGRGEFVRLLLEEAGAGYLDMARQPNAEEALLAFLEQQDLAHPPFAPPFLKGVVAESSQNPTLRRGLAFTGILAIELRRCQGIEKYR</sequence>
<gene>
    <name evidence="1" type="ORF">LMG27198_43820</name>
</gene>
<dbReference type="SUPFAM" id="SSF52833">
    <property type="entry name" value="Thioredoxin-like"/>
    <property type="match status" value="1"/>
</dbReference>
<evidence type="ECO:0000313" key="2">
    <source>
        <dbReference type="Proteomes" id="UP001144323"/>
    </source>
</evidence>
<dbReference type="EMBL" id="BSEC01000003">
    <property type="protein sequence ID" value="GLI95390.1"/>
    <property type="molecule type" value="Genomic_DNA"/>
</dbReference>
<evidence type="ECO:0000313" key="1">
    <source>
        <dbReference type="EMBL" id="GLI95390.1"/>
    </source>
</evidence>